<sequence length="138" mass="14798">MGWFGKSKDPQAALEKADKMMNKGLTGLFMKGTVSKEHRELINQSLDSAKQAQLAASGAVPHAATGIVVTVTDTGKLINFDPVVTLVLDVTDEGGNTARQSLETLVSKIQIPRQGDRVALGRHPANPSEWLYMGLLTV</sequence>
<keyword evidence="2" id="KW-1185">Reference proteome</keyword>
<reference evidence="1 2" key="1">
    <citation type="submission" date="2024-09" db="EMBL/GenBank/DDBJ databases">
        <authorList>
            <person name="Sun Q."/>
            <person name="Mori K."/>
        </authorList>
    </citation>
    <scope>NUCLEOTIDE SEQUENCE [LARGE SCALE GENOMIC DNA]</scope>
    <source>
        <strain evidence="1 2">JCM 12520</strain>
    </source>
</reference>
<dbReference type="Proteomes" id="UP001589619">
    <property type="component" value="Unassembled WGS sequence"/>
</dbReference>
<protein>
    <submittedName>
        <fullName evidence="1">Uncharacterized protein</fullName>
    </submittedName>
</protein>
<organism evidence="1 2">
    <name type="scientific">Paenibacillus hodogayensis</name>
    <dbReference type="NCBI Taxonomy" id="279208"/>
    <lineage>
        <taxon>Bacteria</taxon>
        <taxon>Bacillati</taxon>
        <taxon>Bacillota</taxon>
        <taxon>Bacilli</taxon>
        <taxon>Bacillales</taxon>
        <taxon>Paenibacillaceae</taxon>
        <taxon>Paenibacillus</taxon>
    </lineage>
</organism>
<accession>A0ABV5VWZ0</accession>
<comment type="caution">
    <text evidence="1">The sequence shown here is derived from an EMBL/GenBank/DDBJ whole genome shotgun (WGS) entry which is preliminary data.</text>
</comment>
<proteinExistence type="predicted"/>
<gene>
    <name evidence="1" type="ORF">ACFFNY_14835</name>
</gene>
<dbReference type="EMBL" id="JBHMAG010000012">
    <property type="protein sequence ID" value="MFB9752837.1"/>
    <property type="molecule type" value="Genomic_DNA"/>
</dbReference>
<name>A0ABV5VWZ0_9BACL</name>
<evidence type="ECO:0000313" key="1">
    <source>
        <dbReference type="EMBL" id="MFB9752837.1"/>
    </source>
</evidence>
<dbReference type="RefSeq" id="WP_344903124.1">
    <property type="nucleotide sequence ID" value="NZ_BAAAYO010000001.1"/>
</dbReference>
<evidence type="ECO:0000313" key="2">
    <source>
        <dbReference type="Proteomes" id="UP001589619"/>
    </source>
</evidence>